<comment type="caution">
    <text evidence="2">The sequence shown here is derived from an EMBL/GenBank/DDBJ whole genome shotgun (WGS) entry which is preliminary data.</text>
</comment>
<evidence type="ECO:0000313" key="2">
    <source>
        <dbReference type="EMBL" id="OBZ66591.1"/>
    </source>
</evidence>
<sequence length="198" mass="22795">MPEPPTFSSTDNKLDLEGWLNQVVLYCLASGIVTDHQKIMCKDLGTWDEFVKELSAIYGKWDDKESAKEEITNLWSNKDLAKKDFIKYAEQYRTLARLVEYQDKIHIDKLRNVIPTELCNSLVMLDIAGKMPTKWEKYLELLLRTYKALHPEKTKTKIFKDNEGKGNLNSNSNGKDPNVMEIDGAKKSKQANFSESKN</sequence>
<evidence type="ECO:0000313" key="3">
    <source>
        <dbReference type="Proteomes" id="UP000092993"/>
    </source>
</evidence>
<evidence type="ECO:0000256" key="1">
    <source>
        <dbReference type="SAM" id="MobiDB-lite"/>
    </source>
</evidence>
<organism evidence="2 3">
    <name type="scientific">Grifola frondosa</name>
    <name type="common">Maitake</name>
    <name type="synonym">Polyporus frondosus</name>
    <dbReference type="NCBI Taxonomy" id="5627"/>
    <lineage>
        <taxon>Eukaryota</taxon>
        <taxon>Fungi</taxon>
        <taxon>Dikarya</taxon>
        <taxon>Basidiomycota</taxon>
        <taxon>Agaricomycotina</taxon>
        <taxon>Agaricomycetes</taxon>
        <taxon>Polyporales</taxon>
        <taxon>Grifolaceae</taxon>
        <taxon>Grifola</taxon>
    </lineage>
</organism>
<evidence type="ECO:0008006" key="4">
    <source>
        <dbReference type="Google" id="ProtNLM"/>
    </source>
</evidence>
<dbReference type="OMA" id="WEDYLDK"/>
<protein>
    <recommendedName>
        <fullName evidence="4">Retrotransposon gag domain-containing protein</fullName>
    </recommendedName>
</protein>
<dbReference type="EMBL" id="LUGG01000029">
    <property type="protein sequence ID" value="OBZ66591.1"/>
    <property type="molecule type" value="Genomic_DNA"/>
</dbReference>
<accession>A0A1C7LP98</accession>
<name>A0A1C7LP98_GRIFR</name>
<keyword evidence="3" id="KW-1185">Reference proteome</keyword>
<gene>
    <name evidence="2" type="ORF">A0H81_13439</name>
</gene>
<dbReference type="OrthoDB" id="2768905at2759"/>
<dbReference type="AlphaFoldDB" id="A0A1C7LP98"/>
<proteinExistence type="predicted"/>
<feature type="region of interest" description="Disordered" evidence="1">
    <location>
        <begin position="157"/>
        <end position="198"/>
    </location>
</feature>
<reference evidence="2 3" key="1">
    <citation type="submission" date="2016-03" db="EMBL/GenBank/DDBJ databases">
        <title>Whole genome sequencing of Grifola frondosa 9006-11.</title>
        <authorList>
            <person name="Min B."/>
            <person name="Park H."/>
            <person name="Kim J.-G."/>
            <person name="Cho H."/>
            <person name="Oh Y.-L."/>
            <person name="Kong W.-S."/>
            <person name="Choi I.-G."/>
        </authorList>
    </citation>
    <scope>NUCLEOTIDE SEQUENCE [LARGE SCALE GENOMIC DNA]</scope>
    <source>
        <strain evidence="2 3">9006-11</strain>
    </source>
</reference>
<feature type="compositionally biased region" description="Low complexity" evidence="1">
    <location>
        <begin position="165"/>
        <end position="175"/>
    </location>
</feature>
<dbReference type="Proteomes" id="UP000092993">
    <property type="component" value="Unassembled WGS sequence"/>
</dbReference>